<evidence type="ECO:0000256" key="1">
    <source>
        <dbReference type="SAM" id="Phobius"/>
    </source>
</evidence>
<dbReference type="AlphaFoldDB" id="A0A9N9UFK5"/>
<keyword evidence="1" id="KW-0812">Transmembrane</keyword>
<dbReference type="Proteomes" id="UP000754883">
    <property type="component" value="Unassembled WGS sequence"/>
</dbReference>
<evidence type="ECO:0000313" key="2">
    <source>
        <dbReference type="EMBL" id="CAG9989832.1"/>
    </source>
</evidence>
<keyword evidence="3" id="KW-1185">Reference proteome</keyword>
<dbReference type="EMBL" id="CABFNO020001467">
    <property type="protein sequence ID" value="CAG9989832.1"/>
    <property type="molecule type" value="Genomic_DNA"/>
</dbReference>
<organism evidence="2 3">
    <name type="scientific">Clonostachys byssicola</name>
    <dbReference type="NCBI Taxonomy" id="160290"/>
    <lineage>
        <taxon>Eukaryota</taxon>
        <taxon>Fungi</taxon>
        <taxon>Dikarya</taxon>
        <taxon>Ascomycota</taxon>
        <taxon>Pezizomycotina</taxon>
        <taxon>Sordariomycetes</taxon>
        <taxon>Hypocreomycetidae</taxon>
        <taxon>Hypocreales</taxon>
        <taxon>Bionectriaceae</taxon>
        <taxon>Clonostachys</taxon>
    </lineage>
</organism>
<comment type="caution">
    <text evidence="2">The sequence shown here is derived from an EMBL/GenBank/DDBJ whole genome shotgun (WGS) entry which is preliminary data.</text>
</comment>
<proteinExistence type="predicted"/>
<reference evidence="2 3" key="2">
    <citation type="submission" date="2021-10" db="EMBL/GenBank/DDBJ databases">
        <authorList>
            <person name="Piombo E."/>
        </authorList>
    </citation>
    <scope>NUCLEOTIDE SEQUENCE [LARGE SCALE GENOMIC DNA]</scope>
</reference>
<feature type="transmembrane region" description="Helical" evidence="1">
    <location>
        <begin position="110"/>
        <end position="131"/>
    </location>
</feature>
<gene>
    <name evidence="2" type="ORF">CBYS24578_00005478</name>
</gene>
<accession>A0A9N9UFK5</accession>
<keyword evidence="1" id="KW-1133">Transmembrane helix</keyword>
<protein>
    <submittedName>
        <fullName evidence="2">Uncharacterized protein</fullName>
    </submittedName>
</protein>
<sequence length="780" mass="85778">MARFKANSNQFQHDEGLHFNMMPINHSHRNYAHISIQSDMNNAAYEDTAFIPRNLPSRTTLKSQKSSNDVQSFISYPDQYDANEHISEPLVSSNPQRQHYCFSRYIPRTLLNIFGPMFILTFYLFIVGFYLNKPSVNGIMSNRPIDSQIVFYAWWLINIFILDWAKSGIAGYEAAALMNPSIAPRNARQLMWHTDRAWGSLTGWAKAVIATSRYLFHKATQGKPADWSGPSALWFHLALSSLLLYIAIPLSGLSLEQESALRNGSRRVEITGVNQTTFDLRSANALAEQIAGSWRRGWTTTPDGASILYAPDGTPEVSDTYFEDSIQGVYQALLQNTSNPVNESITIFSGPQASERAYGRAWGFLATISCTPVHPYSGLKLLNMTSIDQWSYRSVKGGKLLSNTSRTDGMVALATGSSQTLGVNYKYILATNDDIQGIRLDYSDWIANSSSTNKPPYSRVAEVVIWQAYDTSQGDFKHGNFPDQTFKDLATHPMVVNATASDNLTYAGFAVSCSTLSEVGHAALSATTNTFSDFVSQPSTPERGIRVPGLIVASPGVTTMTSLAFAAMGNINMGYLQNSSCDEIFSTVCSPWAAANAATRGVPILSETTKNFQLPTISPERMTLAMYKLLGQVAITVMGIGPGNWTCCDSGANTSPELGIFGLEPANDLVPGIVPYQAVLVFLSLWVVVTVLPQLYPPFFRRRWSEILDGFAMFRLGAEWRDAVHELDGIDLVSPNAARVLDQVPGMIGDMNPSGKGVVGFVGLSRRKLSTSQNKAYTYN</sequence>
<keyword evidence="1" id="KW-0472">Membrane</keyword>
<evidence type="ECO:0000313" key="3">
    <source>
        <dbReference type="Proteomes" id="UP000754883"/>
    </source>
</evidence>
<name>A0A9N9UFK5_9HYPO</name>
<dbReference type="OrthoDB" id="5287717at2759"/>
<reference evidence="3" key="1">
    <citation type="submission" date="2019-06" db="EMBL/GenBank/DDBJ databases">
        <authorList>
            <person name="Broberg M."/>
        </authorList>
    </citation>
    <scope>NUCLEOTIDE SEQUENCE [LARGE SCALE GENOMIC DNA]</scope>
</reference>